<gene>
    <name evidence="5" type="ORF">H261_02001</name>
</gene>
<comment type="caution">
    <text evidence="5">The sequence shown here is derived from an EMBL/GenBank/DDBJ whole genome shotgun (WGS) entry which is preliminary data.</text>
</comment>
<dbReference type="eggNOG" id="COG2372">
    <property type="taxonomic scope" value="Bacteria"/>
</dbReference>
<dbReference type="EMBL" id="AONQ01000003">
    <property type="protein sequence ID" value="EME71666.1"/>
    <property type="molecule type" value="Genomic_DNA"/>
</dbReference>
<evidence type="ECO:0000256" key="2">
    <source>
        <dbReference type="ARBA" id="ARBA00023008"/>
    </source>
</evidence>
<dbReference type="InterPro" id="IPR014756">
    <property type="entry name" value="Ig_E-set"/>
</dbReference>
<dbReference type="STRING" id="1244869.H261_02001"/>
<dbReference type="Pfam" id="PF04234">
    <property type="entry name" value="CopC"/>
    <property type="match status" value="1"/>
</dbReference>
<dbReference type="InterPro" id="IPR007348">
    <property type="entry name" value="CopC_dom"/>
</dbReference>
<evidence type="ECO:0000313" key="6">
    <source>
        <dbReference type="Proteomes" id="UP000011744"/>
    </source>
</evidence>
<dbReference type="Proteomes" id="UP000011744">
    <property type="component" value="Unassembled WGS sequence"/>
</dbReference>
<dbReference type="Gene3D" id="2.60.40.1220">
    <property type="match status" value="1"/>
</dbReference>
<dbReference type="PATRIC" id="fig|1244869.3.peg.395"/>
<keyword evidence="2" id="KW-0186">Copper</keyword>
<dbReference type="SUPFAM" id="SSF81296">
    <property type="entry name" value="E set domains"/>
    <property type="match status" value="1"/>
</dbReference>
<evidence type="ECO:0000259" key="4">
    <source>
        <dbReference type="Pfam" id="PF04234"/>
    </source>
</evidence>
<sequence length="115" mass="12168">MLFPLMVAVGLLAAADARAHAVLVESSPPAEAEVVGSKVEFRLRYNSRIDAKRSRLSLKGAGGAKTLAPLQGASEAELIARVEGLGPGRYTLFWDVLSVDGHVSRGQVPFITITP</sequence>
<evidence type="ECO:0000256" key="3">
    <source>
        <dbReference type="SAM" id="SignalP"/>
    </source>
</evidence>
<feature type="chain" id="PRO_5004030165" description="CopC domain-containing protein" evidence="3">
    <location>
        <begin position="20"/>
        <end position="115"/>
    </location>
</feature>
<evidence type="ECO:0000256" key="1">
    <source>
        <dbReference type="ARBA" id="ARBA00022729"/>
    </source>
</evidence>
<dbReference type="InterPro" id="IPR014755">
    <property type="entry name" value="Cu-Rt/internalin_Ig-like"/>
</dbReference>
<dbReference type="GO" id="GO:0042597">
    <property type="term" value="C:periplasmic space"/>
    <property type="evidence" value="ECO:0007669"/>
    <property type="project" value="InterPro"/>
</dbReference>
<keyword evidence="6" id="KW-1185">Reference proteome</keyword>
<name>M2YFD9_9PROT</name>
<protein>
    <recommendedName>
        <fullName evidence="4">CopC domain-containing protein</fullName>
    </recommendedName>
</protein>
<reference evidence="5 6" key="1">
    <citation type="journal article" date="2014" name="Genome Announc.">
        <title>Draft Genome Sequence of Magnetospirillum sp. Strain SO-1, a Freshwater Magnetotactic Bacterium Isolated from the Ol'khovka River, Russia.</title>
        <authorList>
            <person name="Grouzdev D.S."/>
            <person name="Dziuba M.V."/>
            <person name="Sukhacheva M.S."/>
            <person name="Mardanov A.V."/>
            <person name="Beletskiy A.V."/>
            <person name="Kuznetsov B.B."/>
            <person name="Skryabin K.G."/>
        </authorList>
    </citation>
    <scope>NUCLEOTIDE SEQUENCE [LARGE SCALE GENOMIC DNA]</scope>
    <source>
        <strain evidence="5 6">SO-1</strain>
    </source>
</reference>
<organism evidence="5 6">
    <name type="scientific">Paramagnetospirillum caucaseum</name>
    <dbReference type="NCBI Taxonomy" id="1244869"/>
    <lineage>
        <taxon>Bacteria</taxon>
        <taxon>Pseudomonadati</taxon>
        <taxon>Pseudomonadota</taxon>
        <taxon>Alphaproteobacteria</taxon>
        <taxon>Rhodospirillales</taxon>
        <taxon>Magnetospirillaceae</taxon>
        <taxon>Paramagnetospirillum</taxon>
    </lineage>
</organism>
<dbReference type="GO" id="GO:0046688">
    <property type="term" value="P:response to copper ion"/>
    <property type="evidence" value="ECO:0007669"/>
    <property type="project" value="InterPro"/>
</dbReference>
<dbReference type="GO" id="GO:0005507">
    <property type="term" value="F:copper ion binding"/>
    <property type="evidence" value="ECO:0007669"/>
    <property type="project" value="InterPro"/>
</dbReference>
<accession>M2YFD9</accession>
<proteinExistence type="predicted"/>
<dbReference type="AlphaFoldDB" id="M2YFD9"/>
<feature type="signal peptide" evidence="3">
    <location>
        <begin position="1"/>
        <end position="19"/>
    </location>
</feature>
<feature type="domain" description="CopC" evidence="4">
    <location>
        <begin position="20"/>
        <end position="110"/>
    </location>
</feature>
<evidence type="ECO:0000313" key="5">
    <source>
        <dbReference type="EMBL" id="EME71666.1"/>
    </source>
</evidence>
<keyword evidence="1 3" id="KW-0732">Signal</keyword>